<accession>A0ABV8C017</accession>
<keyword evidence="3" id="KW-1185">Reference proteome</keyword>
<dbReference type="RefSeq" id="WP_382376888.1">
    <property type="nucleotide sequence ID" value="NZ_JBHRZI010000023.1"/>
</dbReference>
<name>A0ABV8C017_9PSEU</name>
<keyword evidence="1" id="KW-1133">Transmembrane helix</keyword>
<gene>
    <name evidence="2" type="ORF">ACFOWZ_28000</name>
</gene>
<reference evidence="3" key="1">
    <citation type="journal article" date="2019" name="Int. J. Syst. Evol. Microbiol.">
        <title>The Global Catalogue of Microorganisms (GCM) 10K type strain sequencing project: providing services to taxonomists for standard genome sequencing and annotation.</title>
        <authorList>
            <consortium name="The Broad Institute Genomics Platform"/>
            <consortium name="The Broad Institute Genome Sequencing Center for Infectious Disease"/>
            <person name="Wu L."/>
            <person name="Ma J."/>
        </authorList>
    </citation>
    <scope>NUCLEOTIDE SEQUENCE [LARGE SCALE GENOMIC DNA]</scope>
    <source>
        <strain evidence="3">CGMCC 4.7405</strain>
    </source>
</reference>
<evidence type="ECO:0000313" key="3">
    <source>
        <dbReference type="Proteomes" id="UP001595690"/>
    </source>
</evidence>
<comment type="caution">
    <text evidence="2">The sequence shown here is derived from an EMBL/GenBank/DDBJ whole genome shotgun (WGS) entry which is preliminary data.</text>
</comment>
<dbReference type="Proteomes" id="UP001595690">
    <property type="component" value="Unassembled WGS sequence"/>
</dbReference>
<keyword evidence="1" id="KW-0812">Transmembrane</keyword>
<evidence type="ECO:0000313" key="2">
    <source>
        <dbReference type="EMBL" id="MFC3895340.1"/>
    </source>
</evidence>
<protein>
    <submittedName>
        <fullName evidence="2">Uncharacterized protein</fullName>
    </submittedName>
</protein>
<dbReference type="EMBL" id="JBHRZI010000023">
    <property type="protein sequence ID" value="MFC3895340.1"/>
    <property type="molecule type" value="Genomic_DNA"/>
</dbReference>
<feature type="transmembrane region" description="Helical" evidence="1">
    <location>
        <begin position="40"/>
        <end position="60"/>
    </location>
</feature>
<proteinExistence type="predicted"/>
<organism evidence="2 3">
    <name type="scientific">Lentzea rhizosphaerae</name>
    <dbReference type="NCBI Taxonomy" id="2041025"/>
    <lineage>
        <taxon>Bacteria</taxon>
        <taxon>Bacillati</taxon>
        <taxon>Actinomycetota</taxon>
        <taxon>Actinomycetes</taxon>
        <taxon>Pseudonocardiales</taxon>
        <taxon>Pseudonocardiaceae</taxon>
        <taxon>Lentzea</taxon>
    </lineage>
</organism>
<sequence>MNYLRTLLDDAASAPAPPARVDVELAVRSGTRIVRRRRTAWAVGAASAVVACLVASALVFTPAAQEEPAVPLPAPGFSKVFEPGKKYASFGWLPGGADQTIVETRPEWHRQWVTSGSWQVELRMVTAGHDMELSGTDKDFAVDPAQVDHRWLYRTDPPDGRDVEWNAVRITARDFALRWQYAPGAWIEVAVQNADNPKDLLLDVVNGVRIGEEDVRVPFHLTSPPGRLTGLYIEELGFRWSAGLDYEGGARVTVQSDGATPDSMFDTEVDGKKARLENKYLVVVEPSGVHSHVHLPDGDPVELYRRLRIDR</sequence>
<keyword evidence="1" id="KW-0472">Membrane</keyword>
<evidence type="ECO:0000256" key="1">
    <source>
        <dbReference type="SAM" id="Phobius"/>
    </source>
</evidence>